<reference evidence="2 3" key="1">
    <citation type="submission" date="2024-11" db="EMBL/GenBank/DDBJ databases">
        <title>Adaptive evolution of stress response genes in parasites aligns with host niche diversity.</title>
        <authorList>
            <person name="Hahn C."/>
            <person name="Resl P."/>
        </authorList>
    </citation>
    <scope>NUCLEOTIDE SEQUENCE [LARGE SCALE GENOMIC DNA]</scope>
    <source>
        <strain evidence="2">EGGRZ-B1_66</strain>
        <tissue evidence="2">Body</tissue>
    </source>
</reference>
<evidence type="ECO:0000256" key="1">
    <source>
        <dbReference type="SAM" id="MobiDB-lite"/>
    </source>
</evidence>
<gene>
    <name evidence="2" type="ORF">Ciccas_002153</name>
</gene>
<organism evidence="2 3">
    <name type="scientific">Cichlidogyrus casuarinus</name>
    <dbReference type="NCBI Taxonomy" id="1844966"/>
    <lineage>
        <taxon>Eukaryota</taxon>
        <taxon>Metazoa</taxon>
        <taxon>Spiralia</taxon>
        <taxon>Lophotrochozoa</taxon>
        <taxon>Platyhelminthes</taxon>
        <taxon>Monogenea</taxon>
        <taxon>Monopisthocotylea</taxon>
        <taxon>Dactylogyridea</taxon>
        <taxon>Ancyrocephalidae</taxon>
        <taxon>Cichlidogyrus</taxon>
    </lineage>
</organism>
<feature type="compositionally biased region" description="Basic and acidic residues" evidence="1">
    <location>
        <begin position="1"/>
        <end position="12"/>
    </location>
</feature>
<dbReference type="Proteomes" id="UP001626550">
    <property type="component" value="Unassembled WGS sequence"/>
</dbReference>
<dbReference type="EMBL" id="JBJKFK010000162">
    <property type="protein sequence ID" value="KAL3319186.1"/>
    <property type="molecule type" value="Genomic_DNA"/>
</dbReference>
<accession>A0ABD2QI17</accession>
<sequence length="225" mass="26200">MFPNIREKEKQEFQQNPNSGVQLNAENVENFAKFFKESLKNNDSFIEFKEKFRTTLSEIPKQYQSGTEIKEILKRLDELKRPTKDVLQEWVEKCALATDKLRKKRAVPQLKKLSTLREDTDVMSAFEFKSDDEEGLFEATKQISFPNNYEKNASIMYGTADSLDSYASVWSHPMSDGEQTDEDTASIFTFKTAVKTKTKSKKRAQSRAHKTRSMQSRKKRGKRNR</sequence>
<protein>
    <submittedName>
        <fullName evidence="2">Uncharacterized protein</fullName>
    </submittedName>
</protein>
<evidence type="ECO:0000313" key="2">
    <source>
        <dbReference type="EMBL" id="KAL3319186.1"/>
    </source>
</evidence>
<feature type="region of interest" description="Disordered" evidence="1">
    <location>
        <begin position="194"/>
        <end position="225"/>
    </location>
</feature>
<dbReference type="AlphaFoldDB" id="A0ABD2QI17"/>
<name>A0ABD2QI17_9PLAT</name>
<comment type="caution">
    <text evidence="2">The sequence shown here is derived from an EMBL/GenBank/DDBJ whole genome shotgun (WGS) entry which is preliminary data.</text>
</comment>
<evidence type="ECO:0000313" key="3">
    <source>
        <dbReference type="Proteomes" id="UP001626550"/>
    </source>
</evidence>
<feature type="region of interest" description="Disordered" evidence="1">
    <location>
        <begin position="1"/>
        <end position="20"/>
    </location>
</feature>
<keyword evidence="3" id="KW-1185">Reference proteome</keyword>
<proteinExistence type="predicted"/>